<dbReference type="PROSITE" id="PS51257">
    <property type="entry name" value="PROKAR_LIPOPROTEIN"/>
    <property type="match status" value="1"/>
</dbReference>
<protein>
    <submittedName>
        <fullName evidence="2">Uncharacterized protein UPF0065</fullName>
    </submittedName>
</protein>
<keyword evidence="3" id="KW-1185">Reference proteome</keyword>
<sequence>MGMQRRSLAIVAAALLACAAAVPAMAQGYPSKPIRFVVGFSAGNSIDSVARIIGQHLSTKLVSCHRSDVVGCAQPSERSARRSAQPIPSVLASDATPRCASMASADRQMIGDATLGQPVLVDNKTGANGMLAATEVARSPPDGYTVLISNSSTITVNPLLYQKMGYEPKKDFVPVSLMVSVPFILTVNPQKGPIGTVPTLQGMLDLARAKPGAYSYGSAGRGNLTQLGFELLNGMAGVNMTHVAYRGSAPAQVALLGGEVDAAFDNPSAVPKIEAGQLRALAVTSAQRWHELLDVPAIAEAGYPGFDISFWVGALVPAQTPAPIVNALSEAIAAVAHDPAAKARLEQQGNIRMLGPKRFAEQIDEETAKYAQVIRQAGIKLD</sequence>
<dbReference type="AlphaFoldDB" id="A1WSB1"/>
<dbReference type="Gene3D" id="3.40.190.10">
    <property type="entry name" value="Periplasmic binding protein-like II"/>
    <property type="match status" value="1"/>
</dbReference>
<dbReference type="PANTHER" id="PTHR42928:SF5">
    <property type="entry name" value="BLR1237 PROTEIN"/>
    <property type="match status" value="1"/>
</dbReference>
<accession>A1WSB1</accession>
<dbReference type="CDD" id="cd07012">
    <property type="entry name" value="PBP2_Bug_TTT"/>
    <property type="match status" value="1"/>
</dbReference>
<name>A1WSB1_VEREI</name>
<reference evidence="2" key="1">
    <citation type="submission" date="2006-12" db="EMBL/GenBank/DDBJ databases">
        <title>Complete sequence of Chromosome1 of Verminephrobacter eiseniae EF01-2.</title>
        <authorList>
            <consortium name="US DOE Joint Genome Institute"/>
            <person name="Copeland A."/>
            <person name="Lucas S."/>
            <person name="Lapidus A."/>
            <person name="Barry K."/>
            <person name="Detter J.C."/>
            <person name="Glavina del Rio T."/>
            <person name="Dalin E."/>
            <person name="Tice H."/>
            <person name="Pitluck S."/>
            <person name="Chertkov O."/>
            <person name="Brettin T."/>
            <person name="Bruce D."/>
            <person name="Han C."/>
            <person name="Tapia R."/>
            <person name="Gilna P."/>
            <person name="Schmutz J."/>
            <person name="Larimer F."/>
            <person name="Land M."/>
            <person name="Hauser L."/>
            <person name="Kyrpides N."/>
            <person name="Kim E."/>
            <person name="Stahl D."/>
            <person name="Richardson P."/>
        </authorList>
    </citation>
    <scope>NUCLEOTIDE SEQUENCE</scope>
    <source>
        <strain evidence="2">EF01-2</strain>
    </source>
</reference>
<dbReference type="Proteomes" id="UP000000374">
    <property type="component" value="Chromosome"/>
</dbReference>
<evidence type="ECO:0000313" key="3">
    <source>
        <dbReference type="Proteomes" id="UP000000374"/>
    </source>
</evidence>
<dbReference type="EMBL" id="CP000542">
    <property type="protein sequence ID" value="ABM60518.1"/>
    <property type="molecule type" value="Genomic_DNA"/>
</dbReference>
<dbReference type="PANTHER" id="PTHR42928">
    <property type="entry name" value="TRICARBOXYLATE-BINDING PROTEIN"/>
    <property type="match status" value="1"/>
</dbReference>
<gene>
    <name evidence="2" type="ordered locus">Veis_4827</name>
</gene>
<proteinExistence type="inferred from homology"/>
<dbReference type="InterPro" id="IPR042100">
    <property type="entry name" value="Bug_dom1"/>
</dbReference>
<evidence type="ECO:0000313" key="2">
    <source>
        <dbReference type="EMBL" id="ABM60518.1"/>
    </source>
</evidence>
<dbReference type="STRING" id="391735.Veis_4827"/>
<dbReference type="KEGG" id="vei:Veis_4827"/>
<dbReference type="Gene3D" id="3.40.190.150">
    <property type="entry name" value="Bordetella uptake gene, domain 1"/>
    <property type="match status" value="2"/>
</dbReference>
<dbReference type="InterPro" id="IPR005064">
    <property type="entry name" value="BUG"/>
</dbReference>
<evidence type="ECO:0000256" key="1">
    <source>
        <dbReference type="ARBA" id="ARBA00006987"/>
    </source>
</evidence>
<dbReference type="SUPFAM" id="SSF53850">
    <property type="entry name" value="Periplasmic binding protein-like II"/>
    <property type="match status" value="1"/>
</dbReference>
<dbReference type="HOGENOM" id="CLU_045683_0_0_4"/>
<organism evidence="2 3">
    <name type="scientific">Verminephrobacter eiseniae (strain EF01-2)</name>
    <dbReference type="NCBI Taxonomy" id="391735"/>
    <lineage>
        <taxon>Bacteria</taxon>
        <taxon>Pseudomonadati</taxon>
        <taxon>Pseudomonadota</taxon>
        <taxon>Betaproteobacteria</taxon>
        <taxon>Burkholderiales</taxon>
        <taxon>Comamonadaceae</taxon>
        <taxon>Verminephrobacter</taxon>
    </lineage>
</organism>
<dbReference type="eggNOG" id="COG3181">
    <property type="taxonomic scope" value="Bacteria"/>
</dbReference>
<comment type="similarity">
    <text evidence="1">Belongs to the UPF0065 (bug) family.</text>
</comment>
<dbReference type="Pfam" id="PF03401">
    <property type="entry name" value="TctC"/>
    <property type="match status" value="1"/>
</dbReference>